<comment type="caution">
    <text evidence="2">The sequence shown here is derived from an EMBL/GenBank/DDBJ whole genome shotgun (WGS) entry which is preliminary data.</text>
</comment>
<accession>A0A812R9A7</accession>
<name>A0A812R9A7_9DINO</name>
<organism evidence="2 3">
    <name type="scientific">Symbiodinium natans</name>
    <dbReference type="NCBI Taxonomy" id="878477"/>
    <lineage>
        <taxon>Eukaryota</taxon>
        <taxon>Sar</taxon>
        <taxon>Alveolata</taxon>
        <taxon>Dinophyceae</taxon>
        <taxon>Suessiales</taxon>
        <taxon>Symbiodiniaceae</taxon>
        <taxon>Symbiodinium</taxon>
    </lineage>
</organism>
<evidence type="ECO:0000313" key="3">
    <source>
        <dbReference type="Proteomes" id="UP000604046"/>
    </source>
</evidence>
<proteinExistence type="predicted"/>
<feature type="region of interest" description="Disordered" evidence="1">
    <location>
        <begin position="157"/>
        <end position="176"/>
    </location>
</feature>
<protein>
    <submittedName>
        <fullName evidence="2">Uncharacterized protein</fullName>
    </submittedName>
</protein>
<dbReference type="OrthoDB" id="415846at2759"/>
<dbReference type="AlphaFoldDB" id="A0A812R9A7"/>
<gene>
    <name evidence="2" type="ORF">SNAT2548_LOCUS23229</name>
</gene>
<sequence>MRWHISSSDEYLRTAQQVVVGLQEKLVNYFCGPDRWDLRNAGLDELESHLRARGVDSGLIKRQRSNLNLPERWCLRVPEPLDPAPAVSLEVAEEVDDAESQSPYFVTVVGNKRLRRLHRRGGCGVSVLEVQESEPVWHLKGLMYNLACQHCWRPGESTVSEAEEADDSGSASDSED</sequence>
<feature type="compositionally biased region" description="Acidic residues" evidence="1">
    <location>
        <begin position="161"/>
        <end position="176"/>
    </location>
</feature>
<keyword evidence="3" id="KW-1185">Reference proteome</keyword>
<dbReference type="Proteomes" id="UP000604046">
    <property type="component" value="Unassembled WGS sequence"/>
</dbReference>
<evidence type="ECO:0000256" key="1">
    <source>
        <dbReference type="SAM" id="MobiDB-lite"/>
    </source>
</evidence>
<dbReference type="EMBL" id="CAJNDS010002314">
    <property type="protein sequence ID" value="CAE7427201.1"/>
    <property type="molecule type" value="Genomic_DNA"/>
</dbReference>
<reference evidence="2" key="1">
    <citation type="submission" date="2021-02" db="EMBL/GenBank/DDBJ databases">
        <authorList>
            <person name="Dougan E. K."/>
            <person name="Rhodes N."/>
            <person name="Thang M."/>
            <person name="Chan C."/>
        </authorList>
    </citation>
    <scope>NUCLEOTIDE SEQUENCE</scope>
</reference>
<evidence type="ECO:0000313" key="2">
    <source>
        <dbReference type="EMBL" id="CAE7427201.1"/>
    </source>
</evidence>